<accession>A0ABD6CRG3</accession>
<feature type="region of interest" description="Disordered" evidence="3">
    <location>
        <begin position="359"/>
        <end position="409"/>
    </location>
</feature>
<evidence type="ECO:0000313" key="6">
    <source>
        <dbReference type="Proteomes" id="UP001597085"/>
    </source>
</evidence>
<keyword evidence="2" id="KW-0175">Coiled coil</keyword>
<dbReference type="Gene3D" id="3.40.50.2300">
    <property type="match status" value="2"/>
</dbReference>
<name>A0ABD6CRG3_9EURY</name>
<dbReference type="Proteomes" id="UP001597085">
    <property type="component" value="Unassembled WGS sequence"/>
</dbReference>
<keyword evidence="6" id="KW-1185">Reference proteome</keyword>
<dbReference type="InterPro" id="IPR051010">
    <property type="entry name" value="BCAA_transport"/>
</dbReference>
<dbReference type="AlphaFoldDB" id="A0ABD6CRG3"/>
<dbReference type="SUPFAM" id="SSF53822">
    <property type="entry name" value="Periplasmic binding protein-like I"/>
    <property type="match status" value="1"/>
</dbReference>
<dbReference type="Pfam" id="PF13458">
    <property type="entry name" value="Peripla_BP_6"/>
    <property type="match status" value="1"/>
</dbReference>
<dbReference type="PROSITE" id="PS51257">
    <property type="entry name" value="PROKAR_LIPOPROTEIN"/>
    <property type="match status" value="1"/>
</dbReference>
<dbReference type="CDD" id="cd06338">
    <property type="entry name" value="PBP1_ABC_ligand_binding-like"/>
    <property type="match status" value="1"/>
</dbReference>
<evidence type="ECO:0000256" key="3">
    <source>
        <dbReference type="SAM" id="MobiDB-lite"/>
    </source>
</evidence>
<evidence type="ECO:0000256" key="2">
    <source>
        <dbReference type="SAM" id="Coils"/>
    </source>
</evidence>
<dbReference type="InterPro" id="IPR028081">
    <property type="entry name" value="Leu-bd"/>
</dbReference>
<feature type="compositionally biased region" description="Polar residues" evidence="3">
    <location>
        <begin position="375"/>
        <end position="393"/>
    </location>
</feature>
<dbReference type="InterPro" id="IPR028082">
    <property type="entry name" value="Peripla_BP_I"/>
</dbReference>
<gene>
    <name evidence="5" type="ORF">ACFSBX_14875</name>
</gene>
<feature type="domain" description="Leucine-binding protein" evidence="4">
    <location>
        <begin position="37"/>
        <end position="363"/>
    </location>
</feature>
<comment type="caution">
    <text evidence="5">The sequence shown here is derived from an EMBL/GenBank/DDBJ whole genome shotgun (WGS) entry which is preliminary data.</text>
</comment>
<proteinExistence type="predicted"/>
<dbReference type="PANTHER" id="PTHR30483:SF6">
    <property type="entry name" value="PERIPLASMIC BINDING PROTEIN OF ABC TRANSPORTER FOR NATURAL AMINO ACIDS"/>
    <property type="match status" value="1"/>
</dbReference>
<evidence type="ECO:0000259" key="4">
    <source>
        <dbReference type="Pfam" id="PF13458"/>
    </source>
</evidence>
<evidence type="ECO:0000256" key="1">
    <source>
        <dbReference type="ARBA" id="ARBA00022729"/>
    </source>
</evidence>
<organism evidence="5 6">
    <name type="scientific">Halobellus rarus</name>
    <dbReference type="NCBI Taxonomy" id="1126237"/>
    <lineage>
        <taxon>Archaea</taxon>
        <taxon>Methanobacteriati</taxon>
        <taxon>Methanobacteriota</taxon>
        <taxon>Stenosarchaea group</taxon>
        <taxon>Halobacteria</taxon>
        <taxon>Halobacteriales</taxon>
        <taxon>Haloferacaceae</taxon>
        <taxon>Halobellus</taxon>
    </lineage>
</organism>
<feature type="coiled-coil region" evidence="2">
    <location>
        <begin position="58"/>
        <end position="85"/>
    </location>
</feature>
<sequence>MSRKTITRRGYLAGSTVALAGLSGCSLPGSSSSSSDTITIGSTIPETGQFSSLGQDLRRGYELGVQRIEENNDDLEVELILQDDESDPEVLRQQLQQITSNNDVDMLWGSFSSLLVPAGSAFAEQEEIPFVAIAASYEQNRIEADADWTFIPFPHSRDVVRGTLNTLEQAPESATDVAIWEPNSGWGEEMAATWEEQLSNAGYEIVLRERYSIGSSDFSSIISQTAESDPDILLSNPTPNGGITAMQQMEAASYIPDFIQFVRAADPFAWWSALGESGRSVCMCPGWVPGMTGNGNEALYETYQSEYGEESEYPPVMVGASYNLTQVAEQALVNADSISPDAIQEQLQTRTFETVTGEFGFDDVGRPKEGELSVPTGQWSEGQQRLVSPQTEHPASMDLKYPIDSWDER</sequence>
<reference evidence="5 6" key="1">
    <citation type="journal article" date="2019" name="Int. J. Syst. Evol. Microbiol.">
        <title>The Global Catalogue of Microorganisms (GCM) 10K type strain sequencing project: providing services to taxonomists for standard genome sequencing and annotation.</title>
        <authorList>
            <consortium name="The Broad Institute Genomics Platform"/>
            <consortium name="The Broad Institute Genome Sequencing Center for Infectious Disease"/>
            <person name="Wu L."/>
            <person name="Ma J."/>
        </authorList>
    </citation>
    <scope>NUCLEOTIDE SEQUENCE [LARGE SCALE GENOMIC DNA]</scope>
    <source>
        <strain evidence="5 6">CGMCC 1.12121</strain>
    </source>
</reference>
<protein>
    <submittedName>
        <fullName evidence="5">Amino acid ABC transporter substrate-binding protein</fullName>
    </submittedName>
</protein>
<evidence type="ECO:0000313" key="5">
    <source>
        <dbReference type="EMBL" id="MFD1600242.1"/>
    </source>
</evidence>
<dbReference type="EMBL" id="JBHUDK010000014">
    <property type="protein sequence ID" value="MFD1600242.1"/>
    <property type="molecule type" value="Genomic_DNA"/>
</dbReference>
<dbReference type="PANTHER" id="PTHR30483">
    <property type="entry name" value="LEUCINE-SPECIFIC-BINDING PROTEIN"/>
    <property type="match status" value="1"/>
</dbReference>
<keyword evidence="1" id="KW-0732">Signal</keyword>
<dbReference type="RefSeq" id="WP_390277935.1">
    <property type="nucleotide sequence ID" value="NZ_JBHUDK010000014.1"/>
</dbReference>